<dbReference type="PANTHER" id="PTHR21071:SF4">
    <property type="entry name" value="UDP-N-ACETYLENOLPYRUVOYLGLUCOSAMINE REDUCTASE"/>
    <property type="match status" value="1"/>
</dbReference>
<evidence type="ECO:0000313" key="18">
    <source>
        <dbReference type="EMBL" id="HEA86897.1"/>
    </source>
</evidence>
<protein>
    <recommendedName>
        <fullName evidence="16">UDP-N-acetylenolpyruvoylglucosamine reductase</fullName>
        <ecNumber evidence="16">1.3.1.98</ecNumber>
    </recommendedName>
    <alternativeName>
        <fullName evidence="16">UDP-N-acetylmuramate dehydrogenase</fullName>
    </alternativeName>
</protein>
<comment type="pathway">
    <text evidence="4 16">Cell wall biogenesis; peptidoglycan biosynthesis.</text>
</comment>
<evidence type="ECO:0000256" key="6">
    <source>
        <dbReference type="ARBA" id="ARBA00022618"/>
    </source>
</evidence>
<dbReference type="GO" id="GO:0008360">
    <property type="term" value="P:regulation of cell shape"/>
    <property type="evidence" value="ECO:0007669"/>
    <property type="project" value="UniProtKB-KW"/>
</dbReference>
<dbReference type="Gene3D" id="3.30.465.10">
    <property type="match status" value="1"/>
</dbReference>
<organism evidence="18">
    <name type="scientific">candidate division WOR-3 bacterium</name>
    <dbReference type="NCBI Taxonomy" id="2052148"/>
    <lineage>
        <taxon>Bacteria</taxon>
        <taxon>Bacteria division WOR-3</taxon>
    </lineage>
</organism>
<keyword evidence="13 16" id="KW-0131">Cell cycle</keyword>
<evidence type="ECO:0000259" key="17">
    <source>
        <dbReference type="PROSITE" id="PS51387"/>
    </source>
</evidence>
<dbReference type="Gene3D" id="3.90.78.10">
    <property type="entry name" value="UDP-N-acetylenolpyruvoylglucosamine reductase, C-terminal domain"/>
    <property type="match status" value="1"/>
</dbReference>
<evidence type="ECO:0000256" key="14">
    <source>
        <dbReference type="ARBA" id="ARBA00023316"/>
    </source>
</evidence>
<dbReference type="SUPFAM" id="SSF56176">
    <property type="entry name" value="FAD-binding/transporter-associated domain-like"/>
    <property type="match status" value="1"/>
</dbReference>
<dbReference type="GO" id="GO:0051301">
    <property type="term" value="P:cell division"/>
    <property type="evidence" value="ECO:0007669"/>
    <property type="project" value="UniProtKB-KW"/>
</dbReference>
<keyword evidence="8 16" id="KW-0274">FAD</keyword>
<keyword evidence="10 16" id="KW-0133">Cell shape</keyword>
<comment type="caution">
    <text evidence="18">The sequence shown here is derived from an EMBL/GenBank/DDBJ whole genome shotgun (WGS) entry which is preliminary data.</text>
</comment>
<dbReference type="NCBIfam" id="TIGR00179">
    <property type="entry name" value="murB"/>
    <property type="match status" value="1"/>
</dbReference>
<evidence type="ECO:0000256" key="12">
    <source>
        <dbReference type="ARBA" id="ARBA00023002"/>
    </source>
</evidence>
<feature type="active site" description="Proton donor" evidence="16">
    <location>
        <position position="222"/>
    </location>
</feature>
<dbReference type="GO" id="GO:0071949">
    <property type="term" value="F:FAD binding"/>
    <property type="evidence" value="ECO:0007669"/>
    <property type="project" value="InterPro"/>
</dbReference>
<keyword evidence="6 16" id="KW-0132">Cell division</keyword>
<dbReference type="InterPro" id="IPR036318">
    <property type="entry name" value="FAD-bd_PCMH-like_sf"/>
</dbReference>
<keyword evidence="12 16" id="KW-0560">Oxidoreductase</keyword>
<keyword evidence="5 16" id="KW-0963">Cytoplasm</keyword>
<feature type="domain" description="FAD-binding PCMH-type" evidence="17">
    <location>
        <begin position="34"/>
        <end position="198"/>
    </location>
</feature>
<feature type="active site" evidence="16">
    <location>
        <position position="178"/>
    </location>
</feature>
<evidence type="ECO:0000256" key="4">
    <source>
        <dbReference type="ARBA" id="ARBA00004752"/>
    </source>
</evidence>
<evidence type="ECO:0000256" key="10">
    <source>
        <dbReference type="ARBA" id="ARBA00022960"/>
    </source>
</evidence>
<proteinExistence type="inferred from homology"/>
<name>A0A7C1NEP8_UNCW3</name>
<comment type="function">
    <text evidence="2 16">Cell wall formation.</text>
</comment>
<dbReference type="NCBIfam" id="NF010480">
    <property type="entry name" value="PRK13905.1"/>
    <property type="match status" value="1"/>
</dbReference>
<dbReference type="Pfam" id="PF01565">
    <property type="entry name" value="FAD_binding_4"/>
    <property type="match status" value="1"/>
</dbReference>
<dbReference type="Gene3D" id="3.30.43.10">
    <property type="entry name" value="Uridine Diphospho-n-acetylenolpyruvylglucosamine Reductase, domain 2"/>
    <property type="match status" value="1"/>
</dbReference>
<dbReference type="UniPathway" id="UPA00219"/>
<dbReference type="EMBL" id="DSLG01000003">
    <property type="protein sequence ID" value="HEA86897.1"/>
    <property type="molecule type" value="Genomic_DNA"/>
</dbReference>
<feature type="active site" evidence="16">
    <location>
        <position position="292"/>
    </location>
</feature>
<dbReference type="HAMAP" id="MF_00037">
    <property type="entry name" value="MurB"/>
    <property type="match status" value="1"/>
</dbReference>
<keyword evidence="14 16" id="KW-0961">Cell wall biogenesis/degradation</keyword>
<evidence type="ECO:0000256" key="11">
    <source>
        <dbReference type="ARBA" id="ARBA00022984"/>
    </source>
</evidence>
<dbReference type="InterPro" id="IPR006094">
    <property type="entry name" value="Oxid_FAD_bind_N"/>
</dbReference>
<dbReference type="PROSITE" id="PS51387">
    <property type="entry name" value="FAD_PCMH"/>
    <property type="match status" value="1"/>
</dbReference>
<evidence type="ECO:0000256" key="15">
    <source>
        <dbReference type="ARBA" id="ARBA00048914"/>
    </source>
</evidence>
<dbReference type="GO" id="GO:0009252">
    <property type="term" value="P:peptidoglycan biosynthetic process"/>
    <property type="evidence" value="ECO:0007669"/>
    <property type="project" value="UniProtKB-UniRule"/>
</dbReference>
<evidence type="ECO:0000256" key="16">
    <source>
        <dbReference type="HAMAP-Rule" id="MF_00037"/>
    </source>
</evidence>
<dbReference type="InterPro" id="IPR016166">
    <property type="entry name" value="FAD-bd_PCMH"/>
</dbReference>
<dbReference type="InterPro" id="IPR016169">
    <property type="entry name" value="FAD-bd_PCMH_sub2"/>
</dbReference>
<evidence type="ECO:0000256" key="13">
    <source>
        <dbReference type="ARBA" id="ARBA00023306"/>
    </source>
</evidence>
<comment type="subcellular location">
    <subcellularLocation>
        <location evidence="3 16">Cytoplasm</location>
    </subcellularLocation>
</comment>
<keyword evidence="7 16" id="KW-0285">Flavoprotein</keyword>
<dbReference type="InterPro" id="IPR011601">
    <property type="entry name" value="MurB_C"/>
</dbReference>
<evidence type="ECO:0000256" key="5">
    <source>
        <dbReference type="ARBA" id="ARBA00022490"/>
    </source>
</evidence>
<dbReference type="InterPro" id="IPR003170">
    <property type="entry name" value="MurB"/>
</dbReference>
<keyword evidence="9 16" id="KW-0521">NADP</keyword>
<evidence type="ECO:0000313" key="19">
    <source>
        <dbReference type="EMBL" id="HFJ53414.1"/>
    </source>
</evidence>
<dbReference type="AlphaFoldDB" id="A0A7C1NEP8"/>
<accession>A0A7C1NEP8</accession>
<dbReference type="InterPro" id="IPR036635">
    <property type="entry name" value="MurB_C_sf"/>
</dbReference>
<evidence type="ECO:0000256" key="8">
    <source>
        <dbReference type="ARBA" id="ARBA00022827"/>
    </source>
</evidence>
<reference evidence="18" key="1">
    <citation type="journal article" date="2020" name="mSystems">
        <title>Genome- and Community-Level Interaction Insights into Carbon Utilization and Element Cycling Functions of Hydrothermarchaeota in Hydrothermal Sediment.</title>
        <authorList>
            <person name="Zhou Z."/>
            <person name="Liu Y."/>
            <person name="Xu W."/>
            <person name="Pan J."/>
            <person name="Luo Z.H."/>
            <person name="Li M."/>
        </authorList>
    </citation>
    <scope>NUCLEOTIDE SEQUENCE [LARGE SCALE GENOMIC DNA]</scope>
    <source>
        <strain evidence="18">SpSt-265</strain>
        <strain evidence="19">SpSt-465</strain>
    </source>
</reference>
<evidence type="ECO:0000256" key="1">
    <source>
        <dbReference type="ARBA" id="ARBA00001974"/>
    </source>
</evidence>
<comment type="catalytic activity">
    <reaction evidence="15 16">
        <text>UDP-N-acetyl-alpha-D-muramate + NADP(+) = UDP-N-acetyl-3-O-(1-carboxyvinyl)-alpha-D-glucosamine + NADPH + H(+)</text>
        <dbReference type="Rhea" id="RHEA:12248"/>
        <dbReference type="ChEBI" id="CHEBI:15378"/>
        <dbReference type="ChEBI" id="CHEBI:57783"/>
        <dbReference type="ChEBI" id="CHEBI:58349"/>
        <dbReference type="ChEBI" id="CHEBI:68483"/>
        <dbReference type="ChEBI" id="CHEBI:70757"/>
        <dbReference type="EC" id="1.3.1.98"/>
    </reaction>
</comment>
<dbReference type="InterPro" id="IPR016167">
    <property type="entry name" value="FAD-bd_PCMH_sub1"/>
</dbReference>
<evidence type="ECO:0000256" key="9">
    <source>
        <dbReference type="ARBA" id="ARBA00022857"/>
    </source>
</evidence>
<evidence type="ECO:0000256" key="2">
    <source>
        <dbReference type="ARBA" id="ARBA00003921"/>
    </source>
</evidence>
<evidence type="ECO:0000256" key="7">
    <source>
        <dbReference type="ARBA" id="ARBA00022630"/>
    </source>
</evidence>
<gene>
    <name evidence="16 18" type="primary">murB</name>
    <name evidence="18" type="ORF">ENP94_02680</name>
    <name evidence="19" type="ORF">ENS16_01825</name>
</gene>
<comment type="cofactor">
    <cofactor evidence="1 16">
        <name>FAD</name>
        <dbReference type="ChEBI" id="CHEBI:57692"/>
    </cofactor>
</comment>
<evidence type="ECO:0000256" key="3">
    <source>
        <dbReference type="ARBA" id="ARBA00004496"/>
    </source>
</evidence>
<dbReference type="EMBL" id="DSTU01000003">
    <property type="protein sequence ID" value="HFJ53414.1"/>
    <property type="molecule type" value="Genomic_DNA"/>
</dbReference>
<dbReference type="GO" id="GO:0008762">
    <property type="term" value="F:UDP-N-acetylmuramate dehydrogenase activity"/>
    <property type="evidence" value="ECO:0007669"/>
    <property type="project" value="UniProtKB-UniRule"/>
</dbReference>
<dbReference type="GO" id="GO:0071555">
    <property type="term" value="P:cell wall organization"/>
    <property type="evidence" value="ECO:0007669"/>
    <property type="project" value="UniProtKB-KW"/>
</dbReference>
<dbReference type="SUPFAM" id="SSF56194">
    <property type="entry name" value="Uridine diphospho-N-Acetylenolpyruvylglucosamine reductase, MurB, C-terminal domain"/>
    <property type="match status" value="1"/>
</dbReference>
<comment type="similarity">
    <text evidence="16">Belongs to the MurB family.</text>
</comment>
<dbReference type="PANTHER" id="PTHR21071">
    <property type="entry name" value="UDP-N-ACETYLENOLPYRUVOYLGLUCOSAMINE REDUCTASE"/>
    <property type="match status" value="1"/>
</dbReference>
<dbReference type="Pfam" id="PF02873">
    <property type="entry name" value="MurB_C"/>
    <property type="match status" value="1"/>
</dbReference>
<dbReference type="GO" id="GO:0005829">
    <property type="term" value="C:cytosol"/>
    <property type="evidence" value="ECO:0007669"/>
    <property type="project" value="TreeGrafter"/>
</dbReference>
<dbReference type="EC" id="1.3.1.98" evidence="16"/>
<sequence>MAGNWQEILLQTVHEEHCEVFFNEPLARHTSFRIGGPADALVIVRSRSGLSGVWTIAQKYGVNITVIGRGTNVLISEQGLRGIVVKLQGEFCRIELRDNQIYAGAGVLLDEIADFAESHGFSGAEFLAGIPGTIGGGLMSNAGAYGRSLGDIVQQVEVMDNQGIIKLLNRGVLRNQYRESLLPAGSWALSVILKLQQGRAKSCQEIRSERRQKHPSEPSAGSFFKNPATVPAGKLIEQCGLKGIELGGAAVSHQHGNFIVNRGGARFVDVYELVQIIKATVEEMTGIELDEEVRILPPAGSAGDRR</sequence>
<keyword evidence="11 16" id="KW-0573">Peptidoglycan synthesis</keyword>